<name>A0A2W2B3R0_9ACTN</name>
<evidence type="ECO:0000313" key="4">
    <source>
        <dbReference type="EMBL" id="PZF81985.1"/>
    </source>
</evidence>
<feature type="signal peptide" evidence="2">
    <location>
        <begin position="1"/>
        <end position="25"/>
    </location>
</feature>
<keyword evidence="2" id="KW-0732">Signal</keyword>
<dbReference type="Proteomes" id="UP000248764">
    <property type="component" value="Unassembled WGS sequence"/>
</dbReference>
<feature type="compositionally biased region" description="Basic and acidic residues" evidence="1">
    <location>
        <begin position="158"/>
        <end position="175"/>
    </location>
</feature>
<dbReference type="RefSeq" id="WP_111256192.1">
    <property type="nucleotide sequence ID" value="NZ_POTW01000047.1"/>
</dbReference>
<accession>A0A2W2B3R0</accession>
<comment type="caution">
    <text evidence="4">The sequence shown here is derived from an EMBL/GenBank/DDBJ whole genome shotgun (WGS) entry which is preliminary data.</text>
</comment>
<feature type="chain" id="PRO_5015880965" description="PepSY domain-containing protein" evidence="2">
    <location>
        <begin position="26"/>
        <end position="175"/>
    </location>
</feature>
<feature type="region of interest" description="Disordered" evidence="1">
    <location>
        <begin position="26"/>
        <end position="102"/>
    </location>
</feature>
<protein>
    <recommendedName>
        <fullName evidence="3">PepSY domain-containing protein</fullName>
    </recommendedName>
</protein>
<evidence type="ECO:0000313" key="5">
    <source>
        <dbReference type="Proteomes" id="UP000248764"/>
    </source>
</evidence>
<feature type="compositionally biased region" description="Low complexity" evidence="1">
    <location>
        <begin position="40"/>
        <end position="79"/>
    </location>
</feature>
<dbReference type="EMBL" id="POTW01000047">
    <property type="protein sequence ID" value="PZF81985.1"/>
    <property type="molecule type" value="Genomic_DNA"/>
</dbReference>
<reference evidence="4 5" key="1">
    <citation type="submission" date="2018-01" db="EMBL/GenBank/DDBJ databases">
        <title>Draft genome sequence of Jiangella sp. GTF31.</title>
        <authorList>
            <person name="Sahin N."/>
            <person name="Ay H."/>
            <person name="Saygin H."/>
        </authorList>
    </citation>
    <scope>NUCLEOTIDE SEQUENCE [LARGE SCALE GENOMIC DNA]</scope>
    <source>
        <strain evidence="4 5">GTF31</strain>
    </source>
</reference>
<organism evidence="4 5">
    <name type="scientific">Jiangella anatolica</name>
    <dbReference type="NCBI Taxonomy" id="2670374"/>
    <lineage>
        <taxon>Bacteria</taxon>
        <taxon>Bacillati</taxon>
        <taxon>Actinomycetota</taxon>
        <taxon>Actinomycetes</taxon>
        <taxon>Jiangellales</taxon>
        <taxon>Jiangellaceae</taxon>
        <taxon>Jiangella</taxon>
    </lineage>
</organism>
<feature type="domain" description="PepSY" evidence="3">
    <location>
        <begin position="87"/>
        <end position="140"/>
    </location>
</feature>
<evidence type="ECO:0000256" key="1">
    <source>
        <dbReference type="SAM" id="MobiDB-lite"/>
    </source>
</evidence>
<dbReference type="Gene3D" id="3.10.450.40">
    <property type="match status" value="1"/>
</dbReference>
<dbReference type="Pfam" id="PF03413">
    <property type="entry name" value="PepSY"/>
    <property type="match status" value="1"/>
</dbReference>
<keyword evidence="5" id="KW-1185">Reference proteome</keyword>
<feature type="region of interest" description="Disordered" evidence="1">
    <location>
        <begin position="131"/>
        <end position="175"/>
    </location>
</feature>
<evidence type="ECO:0000259" key="3">
    <source>
        <dbReference type="Pfam" id="PF03413"/>
    </source>
</evidence>
<sequence>MNRNRLVSAAAAAAALLITGGVAYAVSTDDGDNRPRSSVTADDSPSATPDDTPSATPDDTPSALPSPDDSPTSAPAAPSGDEMGSGEAEEIALAHVGGGTVTEVEREWEHGRLEWKVEIHRDGVEHDVRVDALSGDITRVDVDDDRDDDDKHDDDRDDNSGHGSDDDHHDDHDDD</sequence>
<gene>
    <name evidence="4" type="ORF">C1I92_18830</name>
</gene>
<proteinExistence type="predicted"/>
<feature type="compositionally biased region" description="Acidic residues" evidence="1">
    <location>
        <begin position="142"/>
        <end position="157"/>
    </location>
</feature>
<dbReference type="AlphaFoldDB" id="A0A2W2B3R0"/>
<dbReference type="InterPro" id="IPR025711">
    <property type="entry name" value="PepSY"/>
</dbReference>
<evidence type="ECO:0000256" key="2">
    <source>
        <dbReference type="SAM" id="SignalP"/>
    </source>
</evidence>